<keyword evidence="6" id="KW-0547">Nucleotide-binding</keyword>
<evidence type="ECO:0000313" key="16">
    <source>
        <dbReference type="EMBL" id="ADW19383.1"/>
    </source>
</evidence>
<feature type="domain" description="Pyruvate kinase C-terminal" evidence="15">
    <location>
        <begin position="367"/>
        <end position="460"/>
    </location>
</feature>
<comment type="similarity">
    <text evidence="2 13">Belongs to the pyruvate kinase family.</text>
</comment>
<proteinExistence type="inferred from homology"/>
<keyword evidence="9 13" id="KW-0460">Magnesium</keyword>
<dbReference type="SUPFAM" id="SSF51621">
    <property type="entry name" value="Phosphoenolpyruvate/pyruvate domain"/>
    <property type="match status" value="1"/>
</dbReference>
<dbReference type="RefSeq" id="WP_015725907.1">
    <property type="nucleotide sequence ID" value="NC_014972.1"/>
</dbReference>
<dbReference type="Gene3D" id="2.40.33.10">
    <property type="entry name" value="PK beta-barrel domain-like"/>
    <property type="match status" value="1"/>
</dbReference>
<dbReference type="Pfam" id="PF02887">
    <property type="entry name" value="PK_C"/>
    <property type="match status" value="1"/>
</dbReference>
<comment type="catalytic activity">
    <reaction evidence="13">
        <text>pyruvate + ATP = phosphoenolpyruvate + ADP + H(+)</text>
        <dbReference type="Rhea" id="RHEA:18157"/>
        <dbReference type="ChEBI" id="CHEBI:15361"/>
        <dbReference type="ChEBI" id="CHEBI:15378"/>
        <dbReference type="ChEBI" id="CHEBI:30616"/>
        <dbReference type="ChEBI" id="CHEBI:58702"/>
        <dbReference type="ChEBI" id="CHEBI:456216"/>
        <dbReference type="EC" id="2.7.1.40"/>
    </reaction>
</comment>
<dbReference type="NCBIfam" id="TIGR01064">
    <property type="entry name" value="pyruv_kin"/>
    <property type="match status" value="1"/>
</dbReference>
<dbReference type="InterPro" id="IPR015806">
    <property type="entry name" value="Pyrv_Knase_insert_dom_sf"/>
</dbReference>
<dbReference type="PANTHER" id="PTHR11817">
    <property type="entry name" value="PYRUVATE KINASE"/>
    <property type="match status" value="1"/>
</dbReference>
<dbReference type="FunFam" id="2.40.33.10:FF:000001">
    <property type="entry name" value="Pyruvate kinase"/>
    <property type="match status" value="1"/>
</dbReference>
<dbReference type="EMBL" id="CP002364">
    <property type="protein sequence ID" value="ADW19383.1"/>
    <property type="molecule type" value="Genomic_DNA"/>
</dbReference>
<reference evidence="16 17" key="1">
    <citation type="journal article" date="2011" name="Stand. Genomic Sci.">
        <title>Complete genome sequence of Desulfobulbus propionicus type strain (1pr3).</title>
        <authorList>
            <person name="Pagani I."/>
            <person name="Lapidus A."/>
            <person name="Nolan M."/>
            <person name="Lucas S."/>
            <person name="Hammon N."/>
            <person name="Deshpande S."/>
            <person name="Cheng J.F."/>
            <person name="Chertkov O."/>
            <person name="Davenport K."/>
            <person name="Tapia R."/>
            <person name="Han C."/>
            <person name="Goodwin L."/>
            <person name="Pitluck S."/>
            <person name="Liolios K."/>
            <person name="Mavromatis K."/>
            <person name="Ivanova N."/>
            <person name="Mikhailova N."/>
            <person name="Pati A."/>
            <person name="Chen A."/>
            <person name="Palaniappan K."/>
            <person name="Land M."/>
            <person name="Hauser L."/>
            <person name="Chang Y.J."/>
            <person name="Jeffries C.D."/>
            <person name="Detter J.C."/>
            <person name="Brambilla E."/>
            <person name="Kannan K.P."/>
            <person name="Djao O.D."/>
            <person name="Rohde M."/>
            <person name="Pukall R."/>
            <person name="Spring S."/>
            <person name="Goker M."/>
            <person name="Sikorski J."/>
            <person name="Woyke T."/>
            <person name="Bristow J."/>
            <person name="Eisen J.A."/>
            <person name="Markowitz V."/>
            <person name="Hugenholtz P."/>
            <person name="Kyrpides N.C."/>
            <person name="Klenk H.P."/>
        </authorList>
    </citation>
    <scope>NUCLEOTIDE SEQUENCE [LARGE SCALE GENOMIC DNA]</scope>
    <source>
        <strain evidence="17">ATCC 33891 / DSM 2032 / 1pr3</strain>
    </source>
</reference>
<evidence type="ECO:0000256" key="8">
    <source>
        <dbReference type="ARBA" id="ARBA00022840"/>
    </source>
</evidence>
<dbReference type="GO" id="GO:0004743">
    <property type="term" value="F:pyruvate kinase activity"/>
    <property type="evidence" value="ECO:0007669"/>
    <property type="project" value="UniProtKB-UniRule"/>
</dbReference>
<accession>A0A7U3YPX4</accession>
<evidence type="ECO:0000256" key="11">
    <source>
        <dbReference type="ARBA" id="ARBA00023317"/>
    </source>
</evidence>
<evidence type="ECO:0000256" key="4">
    <source>
        <dbReference type="ARBA" id="ARBA00022679"/>
    </source>
</evidence>
<dbReference type="UniPathway" id="UPA00109">
    <property type="reaction ID" value="UER00188"/>
</dbReference>
<dbReference type="SUPFAM" id="SSF50800">
    <property type="entry name" value="PK beta-barrel domain-like"/>
    <property type="match status" value="1"/>
</dbReference>
<keyword evidence="17" id="KW-1185">Reference proteome</keyword>
<dbReference type="InterPro" id="IPR036918">
    <property type="entry name" value="Pyrv_Knase_C_sf"/>
</dbReference>
<evidence type="ECO:0000256" key="12">
    <source>
        <dbReference type="NCBIfam" id="TIGR01064"/>
    </source>
</evidence>
<evidence type="ECO:0000256" key="3">
    <source>
        <dbReference type="ARBA" id="ARBA00012142"/>
    </source>
</evidence>
<comment type="pathway">
    <text evidence="1 13">Carbohydrate degradation; glycolysis; pyruvate from D-glyceraldehyde 3-phosphate: step 5/5.</text>
</comment>
<dbReference type="PRINTS" id="PR01050">
    <property type="entry name" value="PYRUVTKNASE"/>
</dbReference>
<protein>
    <recommendedName>
        <fullName evidence="3 12">Pyruvate kinase</fullName>
        <ecNumber evidence="3 12">2.7.1.40</ecNumber>
    </recommendedName>
</protein>
<dbReference type="AlphaFoldDB" id="A0A7U3YPX4"/>
<dbReference type="InterPro" id="IPR015793">
    <property type="entry name" value="Pyrv_Knase_brl"/>
</dbReference>
<gene>
    <name evidence="16" type="ordered locus">Despr_3256</name>
</gene>
<dbReference type="InterPro" id="IPR040442">
    <property type="entry name" value="Pyrv_kinase-like_dom_sf"/>
</dbReference>
<dbReference type="Proteomes" id="UP000006365">
    <property type="component" value="Chromosome"/>
</dbReference>
<evidence type="ECO:0000256" key="6">
    <source>
        <dbReference type="ARBA" id="ARBA00022741"/>
    </source>
</evidence>
<evidence type="ECO:0000256" key="10">
    <source>
        <dbReference type="ARBA" id="ARBA00023152"/>
    </source>
</evidence>
<evidence type="ECO:0000313" key="17">
    <source>
        <dbReference type="Proteomes" id="UP000006365"/>
    </source>
</evidence>
<dbReference type="SUPFAM" id="SSF52935">
    <property type="entry name" value="PK C-terminal domain-like"/>
    <property type="match status" value="1"/>
</dbReference>
<dbReference type="GO" id="GO:0030955">
    <property type="term" value="F:potassium ion binding"/>
    <property type="evidence" value="ECO:0007669"/>
    <property type="project" value="UniProtKB-UniRule"/>
</dbReference>
<organism evidence="16 17">
    <name type="scientific">Desulfobulbus propionicus (strain ATCC 33891 / DSM 2032 / VKM B-1956 / 1pr3)</name>
    <dbReference type="NCBI Taxonomy" id="577650"/>
    <lineage>
        <taxon>Bacteria</taxon>
        <taxon>Pseudomonadati</taxon>
        <taxon>Thermodesulfobacteriota</taxon>
        <taxon>Desulfobulbia</taxon>
        <taxon>Desulfobulbales</taxon>
        <taxon>Desulfobulbaceae</taxon>
        <taxon>Desulfobulbus</taxon>
    </lineage>
</organism>
<keyword evidence="11 16" id="KW-0670">Pyruvate</keyword>
<dbReference type="InterPro" id="IPR015795">
    <property type="entry name" value="Pyrv_Knase_C"/>
</dbReference>
<keyword evidence="8" id="KW-0067">ATP-binding</keyword>
<dbReference type="GO" id="GO:0016301">
    <property type="term" value="F:kinase activity"/>
    <property type="evidence" value="ECO:0007669"/>
    <property type="project" value="UniProtKB-KW"/>
</dbReference>
<dbReference type="Gene3D" id="3.40.1380.20">
    <property type="entry name" value="Pyruvate kinase, C-terminal domain"/>
    <property type="match status" value="1"/>
</dbReference>
<dbReference type="NCBIfam" id="NF004978">
    <property type="entry name" value="PRK06354.1"/>
    <property type="match status" value="1"/>
</dbReference>
<dbReference type="InterPro" id="IPR015813">
    <property type="entry name" value="Pyrv/PenolPyrv_kinase-like_dom"/>
</dbReference>
<name>A0A7U3YPX4_DESPD</name>
<keyword evidence="5" id="KW-0479">Metal-binding</keyword>
<dbReference type="Gene3D" id="3.20.20.60">
    <property type="entry name" value="Phosphoenolpyruvate-binding domains"/>
    <property type="match status" value="1"/>
</dbReference>
<dbReference type="GO" id="GO:0005524">
    <property type="term" value="F:ATP binding"/>
    <property type="evidence" value="ECO:0007669"/>
    <property type="project" value="UniProtKB-KW"/>
</dbReference>
<dbReference type="EC" id="2.7.1.40" evidence="3 12"/>
<feature type="domain" description="Pyruvate kinase barrel" evidence="14">
    <location>
        <begin position="11"/>
        <end position="330"/>
    </location>
</feature>
<evidence type="ECO:0000259" key="14">
    <source>
        <dbReference type="Pfam" id="PF00224"/>
    </source>
</evidence>
<evidence type="ECO:0000256" key="7">
    <source>
        <dbReference type="ARBA" id="ARBA00022777"/>
    </source>
</evidence>
<evidence type="ECO:0000256" key="5">
    <source>
        <dbReference type="ARBA" id="ARBA00022723"/>
    </source>
</evidence>
<evidence type="ECO:0000256" key="2">
    <source>
        <dbReference type="ARBA" id="ARBA00008663"/>
    </source>
</evidence>
<keyword evidence="4 13" id="KW-0808">Transferase</keyword>
<sequence length="481" mass="53398">MYNTPILPACKTKLVCTIGPASDSPEMLEKMLEAGMNIARLNFSHGDFRVHGEVIRRIRQAAERVSRPVAIMADLPGPKIRIGTLAVEPVELVIGDCFTLTTEEVAGNRSMVSVTLKELPQAVRPGDVLFINDGLIQVRVEEVEEERVHCRVLVGGKLRSKKGLNLPGIDLGISAFTEHDRNCMRFALENGVDAISQSFVNDAADIRAVREAAAAMGYQPFVIAKIERASILEKIDQILDEADGVMVARGDLGVELPIEEIAIMQKLITSRANLFGKPVITATQMLESMTNNRRPTRAEATDVANAILDGTDCVMLSEESAMGRYPLEAVRMLMQIAVATEPHRTRHSYRKMPEHPVYTEIREVDYIASSVNAIVSHNDTVAAILAPTDSGLTARRLSRYKLPTWVLAVSANKKTCRELLFSYGVFPLYEINHPADWTDFARDYALKYNLKGSCIIQTEGPSPENPHRNHKMEIIDLREIR</sequence>
<keyword evidence="10 13" id="KW-0324">Glycolysis</keyword>
<evidence type="ECO:0000256" key="1">
    <source>
        <dbReference type="ARBA" id="ARBA00004997"/>
    </source>
</evidence>
<dbReference type="KEGG" id="dpr:Despr_3256"/>
<dbReference type="GO" id="GO:0000287">
    <property type="term" value="F:magnesium ion binding"/>
    <property type="evidence" value="ECO:0007669"/>
    <property type="project" value="UniProtKB-UniRule"/>
</dbReference>
<dbReference type="NCBIfam" id="NF004491">
    <property type="entry name" value="PRK05826.1"/>
    <property type="match status" value="1"/>
</dbReference>
<keyword evidence="7 13" id="KW-0418">Kinase</keyword>
<evidence type="ECO:0000259" key="15">
    <source>
        <dbReference type="Pfam" id="PF02887"/>
    </source>
</evidence>
<dbReference type="InterPro" id="IPR011037">
    <property type="entry name" value="Pyrv_Knase-like_insert_dom_sf"/>
</dbReference>
<evidence type="ECO:0000256" key="9">
    <source>
        <dbReference type="ARBA" id="ARBA00022842"/>
    </source>
</evidence>
<evidence type="ECO:0000256" key="13">
    <source>
        <dbReference type="RuleBase" id="RU000504"/>
    </source>
</evidence>
<dbReference type="InterPro" id="IPR001697">
    <property type="entry name" value="Pyr_Knase"/>
</dbReference>
<dbReference type="Pfam" id="PF00224">
    <property type="entry name" value="PK"/>
    <property type="match status" value="1"/>
</dbReference>